<reference evidence="2" key="1">
    <citation type="journal article" date="2023" name="GigaByte">
        <title>Genome assembly of the bearded iris, Iris pallida Lam.</title>
        <authorList>
            <person name="Bruccoleri R.E."/>
            <person name="Oakeley E.J."/>
            <person name="Faust A.M.E."/>
            <person name="Altorfer M."/>
            <person name="Dessus-Babus S."/>
            <person name="Burckhardt D."/>
            <person name="Oertli M."/>
            <person name="Naumann U."/>
            <person name="Petersen F."/>
            <person name="Wong J."/>
        </authorList>
    </citation>
    <scope>NUCLEOTIDE SEQUENCE</scope>
    <source>
        <strain evidence="2">GSM-AAB239-AS_SAM_17_03QT</strain>
    </source>
</reference>
<gene>
    <name evidence="2" type="ORF">M6B38_104410</name>
</gene>
<proteinExistence type="predicted"/>
<comment type="caution">
    <text evidence="2">The sequence shown here is derived from an EMBL/GenBank/DDBJ whole genome shotgun (WGS) entry which is preliminary data.</text>
</comment>
<dbReference type="PANTHER" id="PTHR34223:SF51">
    <property type="entry name" value="OS06G0556300 PROTEIN"/>
    <property type="match status" value="1"/>
</dbReference>
<dbReference type="EMBL" id="JANAVB010032220">
    <property type="protein sequence ID" value="KAJ6810737.1"/>
    <property type="molecule type" value="Genomic_DNA"/>
</dbReference>
<dbReference type="InterPro" id="IPR055411">
    <property type="entry name" value="LRR_FXL15/At3g58940/PEG3-like"/>
</dbReference>
<name>A0AAX6F2T3_IRIPA</name>
<dbReference type="Pfam" id="PF24758">
    <property type="entry name" value="LRR_At5g56370"/>
    <property type="match status" value="1"/>
</dbReference>
<feature type="domain" description="F-box/LRR-repeat protein 15/At3g58940/PEG3-like LRR" evidence="1">
    <location>
        <begin position="110"/>
        <end position="242"/>
    </location>
</feature>
<dbReference type="Proteomes" id="UP001140949">
    <property type="component" value="Unassembled WGS sequence"/>
</dbReference>
<sequence length="411" mass="47874">MEPTKASDVSDCRIDGLLDRITQLPNPVLNLILCKVMDTRQVVKTMILSKSWQNLWAPVPYLCFHDRLQDFPGIVSFVNTVLQLRDPSDIHTFRVQWRHSVNAHRDHHLTNWAEHIVGHNIKVLELDIYAGEHAEEVMEFPHCIFTCQTLEELKLESDWMGAKLSPHTIVQLSRLKKLHLYGFCADSDSLKNLISGCPVLEDLKLEKCNLKDPEVSSDTLRQLIIESSDITGIQLRISCPNLHYLSFFINSVGWRVLLNWENVSSVVEGTLRIDDYRGNRCFSVHVGRRPIFFDSLRKSKDDLPMFRSLKKRLKLYGKSNYSPIFCNLKRLKLYGQCMEQNFVVVIYFLQRSPNLELLTLQNGVDPQEREVRWYNCPHFKLKVIFDCNEENERLGVLMEYYAYAYCNCDCP</sequence>
<dbReference type="SUPFAM" id="SSF81383">
    <property type="entry name" value="F-box domain"/>
    <property type="match status" value="1"/>
</dbReference>
<protein>
    <recommendedName>
        <fullName evidence="1">F-box/LRR-repeat protein 15/At3g58940/PEG3-like LRR domain-containing protein</fullName>
    </recommendedName>
</protein>
<evidence type="ECO:0000313" key="3">
    <source>
        <dbReference type="Proteomes" id="UP001140949"/>
    </source>
</evidence>
<dbReference type="SUPFAM" id="SSF52047">
    <property type="entry name" value="RNI-like"/>
    <property type="match status" value="1"/>
</dbReference>
<evidence type="ECO:0000313" key="2">
    <source>
        <dbReference type="EMBL" id="KAJ6810737.1"/>
    </source>
</evidence>
<accession>A0AAX6F2T3</accession>
<dbReference type="Gene3D" id="3.80.10.10">
    <property type="entry name" value="Ribonuclease Inhibitor"/>
    <property type="match status" value="1"/>
</dbReference>
<dbReference type="InterPro" id="IPR053197">
    <property type="entry name" value="F-box_SCFL_complex_component"/>
</dbReference>
<keyword evidence="3" id="KW-1185">Reference proteome</keyword>
<dbReference type="InterPro" id="IPR032675">
    <property type="entry name" value="LRR_dom_sf"/>
</dbReference>
<dbReference type="AlphaFoldDB" id="A0AAX6F2T3"/>
<dbReference type="InterPro" id="IPR036047">
    <property type="entry name" value="F-box-like_dom_sf"/>
</dbReference>
<evidence type="ECO:0000259" key="1">
    <source>
        <dbReference type="Pfam" id="PF24758"/>
    </source>
</evidence>
<dbReference type="PANTHER" id="PTHR34223">
    <property type="entry name" value="OS11G0201299 PROTEIN"/>
    <property type="match status" value="1"/>
</dbReference>
<organism evidence="2 3">
    <name type="scientific">Iris pallida</name>
    <name type="common">Sweet iris</name>
    <dbReference type="NCBI Taxonomy" id="29817"/>
    <lineage>
        <taxon>Eukaryota</taxon>
        <taxon>Viridiplantae</taxon>
        <taxon>Streptophyta</taxon>
        <taxon>Embryophyta</taxon>
        <taxon>Tracheophyta</taxon>
        <taxon>Spermatophyta</taxon>
        <taxon>Magnoliopsida</taxon>
        <taxon>Liliopsida</taxon>
        <taxon>Asparagales</taxon>
        <taxon>Iridaceae</taxon>
        <taxon>Iridoideae</taxon>
        <taxon>Irideae</taxon>
        <taxon>Iris</taxon>
    </lineage>
</organism>
<reference evidence="2" key="2">
    <citation type="submission" date="2023-04" db="EMBL/GenBank/DDBJ databases">
        <authorList>
            <person name="Bruccoleri R.E."/>
            <person name="Oakeley E.J."/>
            <person name="Faust A.-M."/>
            <person name="Dessus-Babus S."/>
            <person name="Altorfer M."/>
            <person name="Burckhardt D."/>
            <person name="Oertli M."/>
            <person name="Naumann U."/>
            <person name="Petersen F."/>
            <person name="Wong J."/>
        </authorList>
    </citation>
    <scope>NUCLEOTIDE SEQUENCE</scope>
    <source>
        <strain evidence="2">GSM-AAB239-AS_SAM_17_03QT</strain>
        <tissue evidence="2">Leaf</tissue>
    </source>
</reference>